<comment type="caution">
    <text evidence="1">The sequence shown here is derived from an EMBL/GenBank/DDBJ whole genome shotgun (WGS) entry which is preliminary data.</text>
</comment>
<name>A0AAV4ZRW2_9HYPH</name>
<evidence type="ECO:0000313" key="1">
    <source>
        <dbReference type="EMBL" id="GJD90715.1"/>
    </source>
</evidence>
<sequence>MDAITSTGGPACYRLIVRLPDRNLLPGFRPDEWTILNDFGEEVEALAGTRSVGRLLGRLGAEGVVVREAGAAPSGGGVLWTILRRFDVSGVDPEPAEAVAAEAEALLSWNGALAASLGSPRAKRKPARPTLAPALGLIASVVGIGLAAAAASTWTAGIPDGSAEDAEFMRRGGFHATVPDRARQGWYVRLKVHPNGSSEVTKRLSEAELLKDVDLEAEVRRRLGIGPASAPKGSAPGVAPDMIGRIDGVAAAFRRRS</sequence>
<proteinExistence type="predicted"/>
<protein>
    <recommendedName>
        <fullName evidence="3">Anti-sigma factor</fullName>
    </recommendedName>
</protein>
<evidence type="ECO:0000313" key="2">
    <source>
        <dbReference type="Proteomes" id="UP001055247"/>
    </source>
</evidence>
<reference evidence="1" key="1">
    <citation type="journal article" date="2016" name="Front. Microbiol.">
        <title>Genome Sequence of the Piezophilic, Mesophilic Sulfate-Reducing Bacterium Desulfovibrio indicus J2T.</title>
        <authorList>
            <person name="Cao J."/>
            <person name="Maignien L."/>
            <person name="Shao Z."/>
            <person name="Alain K."/>
            <person name="Jebbar M."/>
        </authorList>
    </citation>
    <scope>NUCLEOTIDE SEQUENCE</scope>
    <source>
        <strain evidence="1">DSM 16372</strain>
    </source>
</reference>
<dbReference type="EMBL" id="BPQO01000020">
    <property type="protein sequence ID" value="GJD90715.1"/>
    <property type="molecule type" value="Genomic_DNA"/>
</dbReference>
<dbReference type="RefSeq" id="WP_238230891.1">
    <property type="nucleotide sequence ID" value="NZ_BPQO01000020.1"/>
</dbReference>
<reference evidence="1" key="2">
    <citation type="submission" date="2021-08" db="EMBL/GenBank/DDBJ databases">
        <authorList>
            <person name="Tani A."/>
            <person name="Ola A."/>
            <person name="Ogura Y."/>
            <person name="Katsura K."/>
            <person name="Hayashi T."/>
        </authorList>
    </citation>
    <scope>NUCLEOTIDE SEQUENCE</scope>
    <source>
        <strain evidence="1">DSM 16372</strain>
    </source>
</reference>
<evidence type="ECO:0008006" key="3">
    <source>
        <dbReference type="Google" id="ProtNLM"/>
    </source>
</evidence>
<organism evidence="1 2">
    <name type="scientific">Methylobacterium hispanicum</name>
    <dbReference type="NCBI Taxonomy" id="270350"/>
    <lineage>
        <taxon>Bacteria</taxon>
        <taxon>Pseudomonadati</taxon>
        <taxon>Pseudomonadota</taxon>
        <taxon>Alphaproteobacteria</taxon>
        <taxon>Hyphomicrobiales</taxon>
        <taxon>Methylobacteriaceae</taxon>
        <taxon>Methylobacterium</taxon>
    </lineage>
</organism>
<dbReference type="Proteomes" id="UP001055247">
    <property type="component" value="Unassembled WGS sequence"/>
</dbReference>
<keyword evidence="2" id="KW-1185">Reference proteome</keyword>
<dbReference type="AlphaFoldDB" id="A0AAV4ZRW2"/>
<accession>A0AAV4ZRW2</accession>
<gene>
    <name evidence="1" type="ORF">BHAOGJBA_4257</name>
</gene>